<comment type="catalytic activity">
    <reaction evidence="4">
        <text>N-terminal L-methionyl-L-seryl-[protein] + acetyl-CoA = N-terminal N(alpha)-acetyl-L-methionyl-L-seryl-[protein] + CoA + H(+)</text>
        <dbReference type="Rhea" id="RHEA:50568"/>
        <dbReference type="Rhea" id="RHEA-COMP:12728"/>
        <dbReference type="Rhea" id="RHEA-COMP:12729"/>
        <dbReference type="ChEBI" id="CHEBI:15378"/>
        <dbReference type="ChEBI" id="CHEBI:57287"/>
        <dbReference type="ChEBI" id="CHEBI:57288"/>
        <dbReference type="ChEBI" id="CHEBI:133400"/>
        <dbReference type="ChEBI" id="CHEBI:133401"/>
        <dbReference type="EC" id="2.3.1.258"/>
    </reaction>
</comment>
<gene>
    <name evidence="14" type="ORF">CAEBREN_06609</name>
</gene>
<evidence type="ECO:0000259" key="13">
    <source>
        <dbReference type="PROSITE" id="PS51186"/>
    </source>
</evidence>
<evidence type="ECO:0000256" key="5">
    <source>
        <dbReference type="ARBA" id="ARBA00048335"/>
    </source>
</evidence>
<evidence type="ECO:0000256" key="6">
    <source>
        <dbReference type="ARBA" id="ARBA00048490"/>
    </source>
</evidence>
<dbReference type="GO" id="GO:0007064">
    <property type="term" value="P:mitotic sister chromatid cohesion"/>
    <property type="evidence" value="ECO:0007669"/>
    <property type="project" value="TreeGrafter"/>
</dbReference>
<comment type="catalytic activity">
    <reaction evidence="11">
        <text>N-terminal L-methionyl-L-threonyl-[protein] + acetyl-CoA = N-terminal N(alpha)-acetyl-L-methionyl-L-threonyl-[protein] + CoA + H(+)</text>
        <dbReference type="Rhea" id="RHEA:50576"/>
        <dbReference type="Rhea" id="RHEA-COMP:12732"/>
        <dbReference type="Rhea" id="RHEA-COMP:12733"/>
        <dbReference type="ChEBI" id="CHEBI:15378"/>
        <dbReference type="ChEBI" id="CHEBI:57287"/>
        <dbReference type="ChEBI" id="CHEBI:57288"/>
        <dbReference type="ChEBI" id="CHEBI:133404"/>
        <dbReference type="ChEBI" id="CHEBI:133405"/>
        <dbReference type="EC" id="2.3.1.258"/>
    </reaction>
</comment>
<evidence type="ECO:0000313" key="14">
    <source>
        <dbReference type="EMBL" id="EGT30158.1"/>
    </source>
</evidence>
<keyword evidence="2" id="KW-0012">Acyltransferase</keyword>
<dbReference type="OrthoDB" id="47374at2759"/>
<feature type="compositionally biased region" description="Basic and acidic residues" evidence="12">
    <location>
        <begin position="42"/>
        <end position="51"/>
    </location>
</feature>
<evidence type="ECO:0000256" key="11">
    <source>
        <dbReference type="ARBA" id="ARBA00049454"/>
    </source>
</evidence>
<comment type="catalytic activity">
    <reaction evidence="10">
        <text>N-terminal L-methionyl-L-leucyl-[protein] + acetyl-CoA = N-terminal N(alpha)-acetyl-L-methionyl-L-leucyl-[protein] + CoA + H(+)</text>
        <dbReference type="Rhea" id="RHEA:50520"/>
        <dbReference type="Rhea" id="RHEA-COMP:12711"/>
        <dbReference type="Rhea" id="RHEA-COMP:12712"/>
        <dbReference type="ChEBI" id="CHEBI:15378"/>
        <dbReference type="ChEBI" id="CHEBI:57287"/>
        <dbReference type="ChEBI" id="CHEBI:57288"/>
        <dbReference type="ChEBI" id="CHEBI:133377"/>
        <dbReference type="ChEBI" id="CHEBI:133378"/>
        <dbReference type="EC" id="2.3.1.258"/>
    </reaction>
</comment>
<keyword evidence="1" id="KW-0808">Transferase</keyword>
<dbReference type="FunFam" id="3.40.630.30:FF:000006">
    <property type="entry name" value="Putative n-alpha-acetyltransferase 50"/>
    <property type="match status" value="1"/>
</dbReference>
<dbReference type="PANTHER" id="PTHR42919">
    <property type="entry name" value="N-ALPHA-ACETYLTRANSFERASE"/>
    <property type="match status" value="1"/>
</dbReference>
<evidence type="ECO:0000256" key="3">
    <source>
        <dbReference type="ARBA" id="ARBA00039121"/>
    </source>
</evidence>
<feature type="domain" description="N-acetyltransferase" evidence="13">
    <location>
        <begin position="117"/>
        <end position="265"/>
    </location>
</feature>
<sequence length="265" mass="29903">MSDNTVAKVGSDSEQIDESVNHEGEPKLSKSQKKKAKKQQKKNSESNHVESENEAQPSIDKPLTIDVSSGHPSTETSENTKEDEKEAAKKKQQVVPIIQRFDVDGKQIKTIAGNMGVFLGEITPHNILQLKKLNEAVFPIAYNDKFYVEARVCGDLGRLAYYNDVVVGAVCCRIDDISDEKALYLMTLGTLAAYRQCGIGTVLINYALRLCKKMEEIKTMYLHVQVNNQNAVHFYEKHGFTNDGIIEDYYRISPRDAYLLIKRIR</sequence>
<organism evidence="15">
    <name type="scientific">Caenorhabditis brenneri</name>
    <name type="common">Nematode worm</name>
    <dbReference type="NCBI Taxonomy" id="135651"/>
    <lineage>
        <taxon>Eukaryota</taxon>
        <taxon>Metazoa</taxon>
        <taxon>Ecdysozoa</taxon>
        <taxon>Nematoda</taxon>
        <taxon>Chromadorea</taxon>
        <taxon>Rhabditida</taxon>
        <taxon>Rhabditina</taxon>
        <taxon>Rhabditomorpha</taxon>
        <taxon>Rhabditoidea</taxon>
        <taxon>Rhabditidae</taxon>
        <taxon>Peloderinae</taxon>
        <taxon>Caenorhabditis</taxon>
    </lineage>
</organism>
<evidence type="ECO:0000256" key="4">
    <source>
        <dbReference type="ARBA" id="ARBA00048251"/>
    </source>
</evidence>
<evidence type="ECO:0000256" key="8">
    <source>
        <dbReference type="ARBA" id="ARBA00048799"/>
    </source>
</evidence>
<dbReference type="InParanoid" id="G0M7I9"/>
<dbReference type="Gene3D" id="3.40.630.30">
    <property type="match status" value="1"/>
</dbReference>
<dbReference type="InterPro" id="IPR016181">
    <property type="entry name" value="Acyl_CoA_acyltransferase"/>
</dbReference>
<name>G0M7I9_CAEBE</name>
<feature type="compositionally biased region" description="Polar residues" evidence="12">
    <location>
        <begin position="66"/>
        <end position="77"/>
    </location>
</feature>
<protein>
    <recommendedName>
        <fullName evidence="3">N-terminal methionine N(alpha)-acetyltransferase NatE</fullName>
        <ecNumber evidence="3">2.3.1.258</ecNumber>
    </recommendedName>
</protein>
<evidence type="ECO:0000256" key="2">
    <source>
        <dbReference type="ARBA" id="ARBA00023315"/>
    </source>
</evidence>
<comment type="catalytic activity">
    <reaction evidence="5">
        <text>N-terminal L-methionyl-L-tyrosyl-[protein] + acetyl-CoA = N-terminal N(alpha)-acetyl-L-methionyl-L-tyrosyl-[protein] + CoA + H(+)</text>
        <dbReference type="Rhea" id="RHEA:50532"/>
        <dbReference type="Rhea" id="RHEA-COMP:12717"/>
        <dbReference type="Rhea" id="RHEA-COMP:12718"/>
        <dbReference type="ChEBI" id="CHEBI:15378"/>
        <dbReference type="ChEBI" id="CHEBI:57287"/>
        <dbReference type="ChEBI" id="CHEBI:57288"/>
        <dbReference type="ChEBI" id="CHEBI:133384"/>
        <dbReference type="ChEBI" id="CHEBI:133385"/>
        <dbReference type="EC" id="2.3.1.258"/>
    </reaction>
</comment>
<proteinExistence type="predicted"/>
<evidence type="ECO:0000256" key="12">
    <source>
        <dbReference type="SAM" id="MobiDB-lite"/>
    </source>
</evidence>
<dbReference type="InterPro" id="IPR000182">
    <property type="entry name" value="GNAT_dom"/>
</dbReference>
<feature type="compositionally biased region" description="Basic and acidic residues" evidence="12">
    <location>
        <begin position="19"/>
        <end position="28"/>
    </location>
</feature>
<feature type="compositionally biased region" description="Basic residues" evidence="12">
    <location>
        <begin position="30"/>
        <end position="41"/>
    </location>
</feature>
<evidence type="ECO:0000256" key="10">
    <source>
        <dbReference type="ARBA" id="ARBA00049103"/>
    </source>
</evidence>
<comment type="catalytic activity">
    <reaction evidence="6">
        <text>N-terminal L-methionyl-L-phenylalanyl-[protein] + acetyl-CoA = N-terminal N(alpha)-acetyl-L-methionyl-L-phenylalanyl-[protein] + CoA + H(+)</text>
        <dbReference type="Rhea" id="RHEA:50528"/>
        <dbReference type="Rhea" id="RHEA-COMP:12715"/>
        <dbReference type="Rhea" id="RHEA-COMP:12716"/>
        <dbReference type="ChEBI" id="CHEBI:15378"/>
        <dbReference type="ChEBI" id="CHEBI:57287"/>
        <dbReference type="ChEBI" id="CHEBI:57288"/>
        <dbReference type="ChEBI" id="CHEBI:133382"/>
        <dbReference type="ChEBI" id="CHEBI:133383"/>
        <dbReference type="EC" id="2.3.1.258"/>
    </reaction>
</comment>
<dbReference type="EMBL" id="GL379786">
    <property type="protein sequence ID" value="EGT30158.1"/>
    <property type="molecule type" value="Genomic_DNA"/>
</dbReference>
<dbReference type="GO" id="GO:0031415">
    <property type="term" value="C:NatA complex"/>
    <property type="evidence" value="ECO:0007669"/>
    <property type="project" value="TreeGrafter"/>
</dbReference>
<dbReference type="OMA" id="YYRISPR"/>
<dbReference type="eggNOG" id="KOG3138">
    <property type="taxonomic scope" value="Eukaryota"/>
</dbReference>
<evidence type="ECO:0000256" key="7">
    <source>
        <dbReference type="ARBA" id="ARBA00048618"/>
    </source>
</evidence>
<accession>G0M7I9</accession>
<dbReference type="PROSITE" id="PS51186">
    <property type="entry name" value="GNAT"/>
    <property type="match status" value="1"/>
</dbReference>
<dbReference type="CDD" id="cd04301">
    <property type="entry name" value="NAT_SF"/>
    <property type="match status" value="1"/>
</dbReference>
<feature type="region of interest" description="Disordered" evidence="12">
    <location>
        <begin position="1"/>
        <end position="91"/>
    </location>
</feature>
<evidence type="ECO:0000313" key="15">
    <source>
        <dbReference type="Proteomes" id="UP000008068"/>
    </source>
</evidence>
<dbReference type="EC" id="2.3.1.258" evidence="3"/>
<comment type="catalytic activity">
    <reaction evidence="9">
        <text>N-terminal L-methionyl-L-alanyl-[protein] + acetyl-CoA = N-terminal N(alpha)-acetyl-L-methionyl-L-alanyl-[protein] + CoA + H(+)</text>
        <dbReference type="Rhea" id="RHEA:50564"/>
        <dbReference type="Rhea" id="RHEA-COMP:12726"/>
        <dbReference type="Rhea" id="RHEA-COMP:12727"/>
        <dbReference type="ChEBI" id="CHEBI:15378"/>
        <dbReference type="ChEBI" id="CHEBI:57287"/>
        <dbReference type="ChEBI" id="CHEBI:57288"/>
        <dbReference type="ChEBI" id="CHEBI:133398"/>
        <dbReference type="ChEBI" id="CHEBI:133399"/>
        <dbReference type="EC" id="2.3.1.258"/>
    </reaction>
</comment>
<dbReference type="HOGENOM" id="CLU_013985_5_3_1"/>
<keyword evidence="15" id="KW-1185">Reference proteome</keyword>
<evidence type="ECO:0000256" key="1">
    <source>
        <dbReference type="ARBA" id="ARBA00022679"/>
    </source>
</evidence>
<comment type="catalytic activity">
    <reaction evidence="8">
        <text>N-terminal L-methionyl-L-valyl-[protein] + acetyl-CoA = N-terminal N(alpha)-acetyl-L-methionyl-L-valyl-[protein] + CoA + H(+)</text>
        <dbReference type="Rhea" id="RHEA:50572"/>
        <dbReference type="Rhea" id="RHEA-COMP:12730"/>
        <dbReference type="Rhea" id="RHEA-COMP:12731"/>
        <dbReference type="ChEBI" id="CHEBI:15378"/>
        <dbReference type="ChEBI" id="CHEBI:57287"/>
        <dbReference type="ChEBI" id="CHEBI:57288"/>
        <dbReference type="ChEBI" id="CHEBI:133402"/>
        <dbReference type="ChEBI" id="CHEBI:133403"/>
        <dbReference type="EC" id="2.3.1.258"/>
    </reaction>
</comment>
<dbReference type="AlphaFoldDB" id="G0M7I9"/>
<dbReference type="STRING" id="135651.G0M7I9"/>
<dbReference type="Proteomes" id="UP000008068">
    <property type="component" value="Unassembled WGS sequence"/>
</dbReference>
<feature type="compositionally biased region" description="Basic and acidic residues" evidence="12">
    <location>
        <begin position="78"/>
        <end position="89"/>
    </location>
</feature>
<dbReference type="PANTHER" id="PTHR42919:SF8">
    <property type="entry name" value="N-ALPHA-ACETYLTRANSFERASE 50"/>
    <property type="match status" value="1"/>
</dbReference>
<evidence type="ECO:0000256" key="9">
    <source>
        <dbReference type="ARBA" id="ARBA00049002"/>
    </source>
</evidence>
<reference evidence="15" key="1">
    <citation type="submission" date="2011-07" db="EMBL/GenBank/DDBJ databases">
        <authorList>
            <consortium name="Caenorhabditis brenneri Sequencing and Analysis Consortium"/>
            <person name="Wilson R.K."/>
        </authorList>
    </citation>
    <scope>NUCLEOTIDE SEQUENCE [LARGE SCALE GENOMIC DNA]</scope>
    <source>
        <strain evidence="15">PB2801</strain>
    </source>
</reference>
<dbReference type="SUPFAM" id="SSF55729">
    <property type="entry name" value="Acyl-CoA N-acyltransferases (Nat)"/>
    <property type="match status" value="1"/>
</dbReference>
<dbReference type="Pfam" id="PF00583">
    <property type="entry name" value="Acetyltransf_1"/>
    <property type="match status" value="1"/>
</dbReference>
<dbReference type="FunCoup" id="G0M7I9">
    <property type="interactions" value="3237"/>
</dbReference>
<comment type="catalytic activity">
    <reaction evidence="7">
        <text>N-terminal L-methionyl-L-lysyl-[protein] + acetyl-CoA = N-terminal N(alpha)-acetyl-L-methionyl-L-lysyl-[protein] + CoA + H(+)</text>
        <dbReference type="Rhea" id="RHEA:50580"/>
        <dbReference type="Rhea" id="RHEA-COMP:12734"/>
        <dbReference type="Rhea" id="RHEA-COMP:12735"/>
        <dbReference type="ChEBI" id="CHEBI:15378"/>
        <dbReference type="ChEBI" id="CHEBI:57287"/>
        <dbReference type="ChEBI" id="CHEBI:57288"/>
        <dbReference type="ChEBI" id="CHEBI:133406"/>
        <dbReference type="ChEBI" id="CHEBI:133407"/>
        <dbReference type="EC" id="2.3.1.258"/>
    </reaction>
</comment>
<dbReference type="InterPro" id="IPR051556">
    <property type="entry name" value="N-term/lysine_N-AcTrnsfr"/>
</dbReference>
<dbReference type="GO" id="GO:0120518">
    <property type="term" value="F:protein N-terminal-methionine acetyltransferase activity"/>
    <property type="evidence" value="ECO:0007669"/>
    <property type="project" value="UniProtKB-EC"/>
</dbReference>